<evidence type="ECO:0000256" key="3">
    <source>
        <dbReference type="ARBA" id="ARBA00023163"/>
    </source>
</evidence>
<keyword evidence="1" id="KW-0805">Transcription regulation</keyword>
<dbReference type="AlphaFoldDB" id="A0A1H6CMD7"/>
<dbReference type="SMART" id="SM00347">
    <property type="entry name" value="HTH_MARR"/>
    <property type="match status" value="1"/>
</dbReference>
<dbReference type="GO" id="GO:0003677">
    <property type="term" value="F:DNA binding"/>
    <property type="evidence" value="ECO:0007669"/>
    <property type="project" value="UniProtKB-KW"/>
</dbReference>
<dbReference type="Gene3D" id="1.10.10.10">
    <property type="entry name" value="Winged helix-like DNA-binding domain superfamily/Winged helix DNA-binding domain"/>
    <property type="match status" value="1"/>
</dbReference>
<accession>A0A1H6CMD7</accession>
<evidence type="ECO:0000259" key="4">
    <source>
        <dbReference type="PROSITE" id="PS50995"/>
    </source>
</evidence>
<keyword evidence="6" id="KW-1185">Reference proteome</keyword>
<dbReference type="SUPFAM" id="SSF46785">
    <property type="entry name" value="Winged helix' DNA-binding domain"/>
    <property type="match status" value="1"/>
</dbReference>
<dbReference type="EMBL" id="FNUY01000011">
    <property type="protein sequence ID" value="SEG73823.1"/>
    <property type="molecule type" value="Genomic_DNA"/>
</dbReference>
<dbReference type="PANTHER" id="PTHR35790">
    <property type="entry name" value="HTH-TYPE TRANSCRIPTIONAL REGULATOR PCHR"/>
    <property type="match status" value="1"/>
</dbReference>
<dbReference type="GO" id="GO:0003700">
    <property type="term" value="F:DNA-binding transcription factor activity"/>
    <property type="evidence" value="ECO:0007669"/>
    <property type="project" value="InterPro"/>
</dbReference>
<evidence type="ECO:0000256" key="2">
    <source>
        <dbReference type="ARBA" id="ARBA00023125"/>
    </source>
</evidence>
<dbReference type="Pfam" id="PF12802">
    <property type="entry name" value="MarR_2"/>
    <property type="match status" value="1"/>
</dbReference>
<sequence>MPSTKRHKSEGQRDERDVLDLGGYVPYFLTAISNTWSRSSSRLYLERFGVGVTEWRVMSQLAIEPAIAAQRICEVIGLDKGAVSRSVASLVAAGHIRESADFRDGRRQVLELTASGYALHDKLIALATAREQMILEGFTAAERAQFTGFLRRLHARLPELRDFRPASEGEDGQ</sequence>
<dbReference type="Proteomes" id="UP000236743">
    <property type="component" value="Unassembled WGS sequence"/>
</dbReference>
<dbReference type="InterPro" id="IPR036388">
    <property type="entry name" value="WH-like_DNA-bd_sf"/>
</dbReference>
<dbReference type="InterPro" id="IPR052067">
    <property type="entry name" value="Metal_resp_HTH_trans_reg"/>
</dbReference>
<dbReference type="InterPro" id="IPR000835">
    <property type="entry name" value="HTH_MarR-typ"/>
</dbReference>
<dbReference type="PROSITE" id="PS01117">
    <property type="entry name" value="HTH_MARR_1"/>
    <property type="match status" value="1"/>
</dbReference>
<proteinExistence type="predicted"/>
<evidence type="ECO:0000313" key="6">
    <source>
        <dbReference type="Proteomes" id="UP000236743"/>
    </source>
</evidence>
<feature type="domain" description="HTH marR-type" evidence="4">
    <location>
        <begin position="22"/>
        <end position="155"/>
    </location>
</feature>
<gene>
    <name evidence="5" type="ORF">SAMN04488115_11123</name>
</gene>
<dbReference type="PROSITE" id="PS50995">
    <property type="entry name" value="HTH_MARR_2"/>
    <property type="match status" value="1"/>
</dbReference>
<evidence type="ECO:0000256" key="1">
    <source>
        <dbReference type="ARBA" id="ARBA00023015"/>
    </source>
</evidence>
<dbReference type="PANTHER" id="PTHR35790:SF4">
    <property type="entry name" value="HTH-TYPE TRANSCRIPTIONAL REGULATOR PCHR"/>
    <property type="match status" value="1"/>
</dbReference>
<reference evidence="5 6" key="1">
    <citation type="submission" date="2016-10" db="EMBL/GenBank/DDBJ databases">
        <authorList>
            <person name="de Groot N.N."/>
        </authorList>
    </citation>
    <scope>NUCLEOTIDE SEQUENCE [LARGE SCALE GENOMIC DNA]</scope>
    <source>
        <strain evidence="5 6">DSM 26656</strain>
    </source>
</reference>
<dbReference type="PRINTS" id="PR00598">
    <property type="entry name" value="HTHMARR"/>
</dbReference>
<dbReference type="RefSeq" id="WP_103874710.1">
    <property type="nucleotide sequence ID" value="NZ_FNUY01000011.1"/>
</dbReference>
<organism evidence="5 6">
    <name type="scientific">Bosea lathyri</name>
    <dbReference type="NCBI Taxonomy" id="1036778"/>
    <lineage>
        <taxon>Bacteria</taxon>
        <taxon>Pseudomonadati</taxon>
        <taxon>Pseudomonadota</taxon>
        <taxon>Alphaproteobacteria</taxon>
        <taxon>Hyphomicrobiales</taxon>
        <taxon>Boseaceae</taxon>
        <taxon>Bosea</taxon>
    </lineage>
</organism>
<name>A0A1H6CMD7_9HYPH</name>
<dbReference type="InterPro" id="IPR036390">
    <property type="entry name" value="WH_DNA-bd_sf"/>
</dbReference>
<dbReference type="InterPro" id="IPR023187">
    <property type="entry name" value="Tscrpt_reg_MarR-type_CS"/>
</dbReference>
<protein>
    <submittedName>
        <fullName evidence="5">DNA-binding transcriptional regulator, MarR family</fullName>
    </submittedName>
</protein>
<keyword evidence="2 5" id="KW-0238">DNA-binding</keyword>
<evidence type="ECO:0000313" key="5">
    <source>
        <dbReference type="EMBL" id="SEG73823.1"/>
    </source>
</evidence>
<dbReference type="OrthoDB" id="8906692at2"/>
<keyword evidence="3" id="KW-0804">Transcription</keyword>